<dbReference type="InterPro" id="IPR009078">
    <property type="entry name" value="Ferritin-like_SF"/>
</dbReference>
<proteinExistence type="predicted"/>
<evidence type="ECO:0000256" key="1">
    <source>
        <dbReference type="SAM" id="MobiDB-lite"/>
    </source>
</evidence>
<protein>
    <submittedName>
        <fullName evidence="2">Uncharacterized protein</fullName>
    </submittedName>
</protein>
<accession>D2HD18</accession>
<dbReference type="AlphaFoldDB" id="D2HD18"/>
<feature type="region of interest" description="Disordered" evidence="1">
    <location>
        <begin position="172"/>
        <end position="193"/>
    </location>
</feature>
<sequence>MVRSSQENVLMETKRRTRKQAERCSQLKKLLTMQAESAWQNSGGVKLRFFKHFQKGDDVPLGSQIAMPVLAYSKGLNTLRCEWACMTTKHRPRYPQVVATPSPKSHYVQQNHIPSHAYLMLERSQQREVEVFTLSALPSYQSLVDALMSGVPQRGLIGEARRPLQTAARCPDPIWRNQSSTTAEATDSASHLETSVNQSLVELRKRATDENDAHMCDFFEARG</sequence>
<name>D2HD18_AILME</name>
<dbReference type="InterPro" id="IPR012347">
    <property type="entry name" value="Ferritin-like"/>
</dbReference>
<evidence type="ECO:0000313" key="2">
    <source>
        <dbReference type="EMBL" id="EFB14638.1"/>
    </source>
</evidence>
<dbReference type="EMBL" id="GL192702">
    <property type="protein sequence ID" value="EFB14638.1"/>
    <property type="molecule type" value="Genomic_DNA"/>
</dbReference>
<feature type="compositionally biased region" description="Low complexity" evidence="1">
    <location>
        <begin position="179"/>
        <end position="189"/>
    </location>
</feature>
<dbReference type="Gene3D" id="1.20.1260.10">
    <property type="match status" value="1"/>
</dbReference>
<dbReference type="SUPFAM" id="SSF47240">
    <property type="entry name" value="Ferritin-like"/>
    <property type="match status" value="1"/>
</dbReference>
<organism evidence="2">
    <name type="scientific">Ailuropoda melanoleuca</name>
    <name type="common">Giant panda</name>
    <dbReference type="NCBI Taxonomy" id="9646"/>
    <lineage>
        <taxon>Eukaryota</taxon>
        <taxon>Metazoa</taxon>
        <taxon>Chordata</taxon>
        <taxon>Craniata</taxon>
        <taxon>Vertebrata</taxon>
        <taxon>Euteleostomi</taxon>
        <taxon>Mammalia</taxon>
        <taxon>Eutheria</taxon>
        <taxon>Laurasiatheria</taxon>
        <taxon>Carnivora</taxon>
        <taxon>Caniformia</taxon>
        <taxon>Ursidae</taxon>
        <taxon>Ailuropoda</taxon>
    </lineage>
</organism>
<gene>
    <name evidence="2" type="ORF">PANDA_008531</name>
</gene>
<feature type="region of interest" description="Disordered" evidence="1">
    <location>
        <begin position="1"/>
        <end position="20"/>
    </location>
</feature>
<dbReference type="InParanoid" id="D2HD18"/>
<reference evidence="2" key="1">
    <citation type="journal article" date="2010" name="Nature">
        <title>The sequence and de novo assembly of the giant panda genome.</title>
        <authorList>
            <person name="Li R."/>
            <person name="Fan W."/>
            <person name="Tian G."/>
            <person name="Zhu H."/>
            <person name="He L."/>
            <person name="Cai J."/>
            <person name="Huang Q."/>
            <person name="Cai Q."/>
            <person name="Li B."/>
            <person name="Bai Y."/>
            <person name="Zhang Z."/>
            <person name="Zhang Y."/>
            <person name="Wang W."/>
            <person name="Li J."/>
            <person name="Wei F."/>
            <person name="Li H."/>
            <person name="Jian M."/>
            <person name="Li J."/>
            <person name="Zhang Z."/>
            <person name="Nielsen R."/>
            <person name="Li D."/>
            <person name="Gu W."/>
            <person name="Yang Z."/>
            <person name="Xuan Z."/>
            <person name="Ryder O.A."/>
            <person name="Leung F.C."/>
            <person name="Zhou Y."/>
            <person name="Cao J."/>
            <person name="Sun X."/>
            <person name="Fu Y."/>
            <person name="Fang X."/>
            <person name="Guo X."/>
            <person name="Wang B."/>
            <person name="Hou R."/>
            <person name="Shen F."/>
            <person name="Mu B."/>
            <person name="Ni P."/>
            <person name="Lin R."/>
            <person name="Qian W."/>
            <person name="Wang G."/>
            <person name="Yu C."/>
            <person name="Nie W."/>
            <person name="Wang J."/>
            <person name="Wu Z."/>
            <person name="Liang H."/>
            <person name="Min J."/>
            <person name="Wu Q."/>
            <person name="Cheng S."/>
            <person name="Ruan J."/>
            <person name="Wang M."/>
            <person name="Shi Z."/>
            <person name="Wen M."/>
            <person name="Liu B."/>
            <person name="Ren X."/>
            <person name="Zheng H."/>
            <person name="Dong D."/>
            <person name="Cook K."/>
            <person name="Shan G."/>
            <person name="Zhang H."/>
            <person name="Kosiol C."/>
            <person name="Xie X."/>
            <person name="Lu Z."/>
            <person name="Zheng H."/>
            <person name="Li Y."/>
            <person name="Steiner C.C."/>
            <person name="Lam T.T."/>
            <person name="Lin S."/>
            <person name="Zhang Q."/>
            <person name="Li G."/>
            <person name="Tian J."/>
            <person name="Gong T."/>
            <person name="Liu H."/>
            <person name="Zhang D."/>
            <person name="Fang L."/>
            <person name="Ye C."/>
            <person name="Zhang J."/>
            <person name="Hu W."/>
            <person name="Xu A."/>
            <person name="Ren Y."/>
            <person name="Zhang G."/>
            <person name="Bruford M.W."/>
            <person name="Li Q."/>
            <person name="Ma L."/>
            <person name="Guo Y."/>
            <person name="An N."/>
            <person name="Hu Y."/>
            <person name="Zheng Y."/>
            <person name="Shi Y."/>
            <person name="Li Z."/>
            <person name="Liu Q."/>
            <person name="Chen Y."/>
            <person name="Zhao J."/>
            <person name="Qu N."/>
            <person name="Zhao S."/>
            <person name="Tian F."/>
            <person name="Wang X."/>
            <person name="Wang H."/>
            <person name="Xu L."/>
            <person name="Liu X."/>
            <person name="Vinar T."/>
            <person name="Wang Y."/>
            <person name="Lam T.W."/>
            <person name="Yiu S.M."/>
            <person name="Liu S."/>
            <person name="Zhang H."/>
            <person name="Li D."/>
            <person name="Huang Y."/>
            <person name="Wang X."/>
            <person name="Yang G."/>
            <person name="Jiang Z."/>
            <person name="Wang J."/>
            <person name="Qin N."/>
            <person name="Li L."/>
            <person name="Li J."/>
            <person name="Bolund L."/>
            <person name="Kristiansen K."/>
            <person name="Wong G.K."/>
            <person name="Olson M."/>
            <person name="Zhang X."/>
            <person name="Li S."/>
            <person name="Yang H."/>
            <person name="Wang J."/>
            <person name="Wang J."/>
        </authorList>
    </citation>
    <scope>NUCLEOTIDE SEQUENCE [LARGE SCALE GENOMIC DNA]</scope>
</reference>